<dbReference type="PRINTS" id="PR01217">
    <property type="entry name" value="PRICHEXTENSN"/>
</dbReference>
<name>A0AAF0XYW2_DAUCS</name>
<evidence type="ECO:0000256" key="2">
    <source>
        <dbReference type="SAM" id="SignalP"/>
    </source>
</evidence>
<organism evidence="3 4">
    <name type="scientific">Daucus carota subsp. sativus</name>
    <name type="common">Carrot</name>
    <dbReference type="NCBI Taxonomy" id="79200"/>
    <lineage>
        <taxon>Eukaryota</taxon>
        <taxon>Viridiplantae</taxon>
        <taxon>Streptophyta</taxon>
        <taxon>Embryophyta</taxon>
        <taxon>Tracheophyta</taxon>
        <taxon>Spermatophyta</taxon>
        <taxon>Magnoliopsida</taxon>
        <taxon>eudicotyledons</taxon>
        <taxon>Gunneridae</taxon>
        <taxon>Pentapetalae</taxon>
        <taxon>asterids</taxon>
        <taxon>campanulids</taxon>
        <taxon>Apiales</taxon>
        <taxon>Apiaceae</taxon>
        <taxon>Apioideae</taxon>
        <taxon>Scandiceae</taxon>
        <taxon>Daucinae</taxon>
        <taxon>Daucus</taxon>
        <taxon>Daucus sect. Daucus</taxon>
    </lineage>
</organism>
<accession>A0AAF0XYW2</accession>
<reference evidence="3" key="1">
    <citation type="journal article" date="2016" name="Nat. Genet.">
        <title>A high-quality carrot genome assembly provides new insights into carotenoid accumulation and asterid genome evolution.</title>
        <authorList>
            <person name="Iorizzo M."/>
            <person name="Ellison S."/>
            <person name="Senalik D."/>
            <person name="Zeng P."/>
            <person name="Satapoomin P."/>
            <person name="Huang J."/>
            <person name="Bowman M."/>
            <person name="Iovene M."/>
            <person name="Sanseverino W."/>
            <person name="Cavagnaro P."/>
            <person name="Yildiz M."/>
            <person name="Macko-Podgorni A."/>
            <person name="Moranska E."/>
            <person name="Grzebelus E."/>
            <person name="Grzebelus D."/>
            <person name="Ashrafi H."/>
            <person name="Zheng Z."/>
            <person name="Cheng S."/>
            <person name="Spooner D."/>
            <person name="Van Deynze A."/>
            <person name="Simon P."/>
        </authorList>
    </citation>
    <scope>NUCLEOTIDE SEQUENCE</scope>
    <source>
        <tissue evidence="3">Leaf</tissue>
    </source>
</reference>
<reference evidence="3" key="2">
    <citation type="submission" date="2022-03" db="EMBL/GenBank/DDBJ databases">
        <title>Draft title - Genomic analysis of global carrot germplasm unveils the trajectory of domestication and the origin of high carotenoid orange carrot.</title>
        <authorList>
            <person name="Iorizzo M."/>
            <person name="Ellison S."/>
            <person name="Senalik D."/>
            <person name="Macko-Podgorni A."/>
            <person name="Grzebelus D."/>
            <person name="Bostan H."/>
            <person name="Rolling W."/>
            <person name="Curaba J."/>
            <person name="Simon P."/>
        </authorList>
    </citation>
    <scope>NUCLEOTIDE SEQUENCE</scope>
    <source>
        <tissue evidence="3">Leaf</tissue>
    </source>
</reference>
<feature type="signal peptide" evidence="2">
    <location>
        <begin position="1"/>
        <end position="20"/>
    </location>
</feature>
<feature type="region of interest" description="Disordered" evidence="1">
    <location>
        <begin position="20"/>
        <end position="103"/>
    </location>
</feature>
<dbReference type="Proteomes" id="UP000077755">
    <property type="component" value="Chromosome 9"/>
</dbReference>
<evidence type="ECO:0000313" key="3">
    <source>
        <dbReference type="EMBL" id="WOH15554.1"/>
    </source>
</evidence>
<feature type="compositionally biased region" description="Pro residues" evidence="1">
    <location>
        <begin position="42"/>
        <end position="103"/>
    </location>
</feature>
<proteinExistence type="predicted"/>
<keyword evidence="4" id="KW-1185">Reference proteome</keyword>
<gene>
    <name evidence="3" type="ORF">DCAR_0935096</name>
</gene>
<dbReference type="PANTHER" id="PTHR35094">
    <property type="entry name" value="LEUCINE-RICH REPEAT EXTENSIN-LIKE PROTEIN 2"/>
    <property type="match status" value="1"/>
</dbReference>
<evidence type="ECO:0000256" key="1">
    <source>
        <dbReference type="SAM" id="MobiDB-lite"/>
    </source>
</evidence>
<sequence length="142" mass="14668">MSSLLATLLVLLALLAPITGSGPRKLDEQPGSPEIKCGTCPTPNPPPSPSLPPPPPPSPPPPETLPPPPPNKPPTPSLDCPPPPSYVPIPGAPPPPSYTPVPTGPPGNLYPVYPYISGCLQSFMVNLPFSLVTGLLGLMVLW</sequence>
<keyword evidence="2" id="KW-0732">Signal</keyword>
<dbReference type="AlphaFoldDB" id="A0AAF0XYW2"/>
<protein>
    <submittedName>
        <fullName evidence="3">Uncharacterized protein</fullName>
    </submittedName>
</protein>
<evidence type="ECO:0000313" key="4">
    <source>
        <dbReference type="Proteomes" id="UP000077755"/>
    </source>
</evidence>
<dbReference type="EMBL" id="CP093351">
    <property type="protein sequence ID" value="WOH15554.1"/>
    <property type="molecule type" value="Genomic_DNA"/>
</dbReference>
<feature type="chain" id="PRO_5041988557" evidence="2">
    <location>
        <begin position="21"/>
        <end position="142"/>
    </location>
</feature>
<dbReference type="PANTHER" id="PTHR35094:SF1">
    <property type="entry name" value="PROTEIN, PUTATIVE-RELATED"/>
    <property type="match status" value="1"/>
</dbReference>